<evidence type="ECO:0000313" key="2">
    <source>
        <dbReference type="Proteomes" id="UP000176678"/>
    </source>
</evidence>
<organism evidence="1 2">
    <name type="scientific">Candidatus Uhrbacteria bacterium RIFCSPLOWO2_02_FULL_51_9</name>
    <dbReference type="NCBI Taxonomy" id="1802410"/>
    <lineage>
        <taxon>Bacteria</taxon>
        <taxon>Candidatus Uhriibacteriota</taxon>
    </lineage>
</organism>
<dbReference type="Proteomes" id="UP000176678">
    <property type="component" value="Unassembled WGS sequence"/>
</dbReference>
<name>A0A1F7VG64_9BACT</name>
<gene>
    <name evidence="1" type="ORF">A3H75_00075</name>
</gene>
<reference evidence="1 2" key="1">
    <citation type="journal article" date="2016" name="Nat. Commun.">
        <title>Thousands of microbial genomes shed light on interconnected biogeochemical processes in an aquifer system.</title>
        <authorList>
            <person name="Anantharaman K."/>
            <person name="Brown C.T."/>
            <person name="Hug L.A."/>
            <person name="Sharon I."/>
            <person name="Castelle C.J."/>
            <person name="Probst A.J."/>
            <person name="Thomas B.C."/>
            <person name="Singh A."/>
            <person name="Wilkins M.J."/>
            <person name="Karaoz U."/>
            <person name="Brodie E.L."/>
            <person name="Williams K.H."/>
            <person name="Hubbard S.S."/>
            <person name="Banfield J.F."/>
        </authorList>
    </citation>
    <scope>NUCLEOTIDE SEQUENCE [LARGE SCALE GENOMIC DNA]</scope>
</reference>
<dbReference type="InterPro" id="IPR018652">
    <property type="entry name" value="DUF2082_NA-bd_Znr"/>
</dbReference>
<comment type="caution">
    <text evidence="1">The sequence shown here is derived from an EMBL/GenBank/DDBJ whole genome shotgun (WGS) entry which is preliminary data.</text>
</comment>
<sequence>MTNYKCVKCNCLKYRKGEAWLAGSFWKRILNIENRHFTTITCVSCGYTELHEKQAVTASEKRREKVEEVLEVLVD</sequence>
<accession>A0A1F7VG64</accession>
<dbReference type="EMBL" id="MGES01000013">
    <property type="protein sequence ID" value="OGL89128.1"/>
    <property type="molecule type" value="Genomic_DNA"/>
</dbReference>
<dbReference type="AlphaFoldDB" id="A0A1F7VG64"/>
<evidence type="ECO:0008006" key="3">
    <source>
        <dbReference type="Google" id="ProtNLM"/>
    </source>
</evidence>
<evidence type="ECO:0000313" key="1">
    <source>
        <dbReference type="EMBL" id="OGL89128.1"/>
    </source>
</evidence>
<dbReference type="Pfam" id="PF09855">
    <property type="entry name" value="Zn_ribbon_13"/>
    <property type="match status" value="1"/>
</dbReference>
<proteinExistence type="predicted"/>
<protein>
    <recommendedName>
        <fullName evidence="3">GTP-binding protein</fullName>
    </recommendedName>
</protein>